<keyword evidence="2" id="KW-1133">Transmembrane helix</keyword>
<feature type="transmembrane region" description="Helical" evidence="2">
    <location>
        <begin position="199"/>
        <end position="218"/>
    </location>
</feature>
<evidence type="ECO:0000313" key="3">
    <source>
        <dbReference type="EMBL" id="OLP81849.1"/>
    </source>
</evidence>
<accession>A0A1Q9CFZ9</accession>
<organism evidence="3 4">
    <name type="scientific">Symbiodinium microadriaticum</name>
    <name type="common">Dinoflagellate</name>
    <name type="synonym">Zooxanthella microadriatica</name>
    <dbReference type="NCBI Taxonomy" id="2951"/>
    <lineage>
        <taxon>Eukaryota</taxon>
        <taxon>Sar</taxon>
        <taxon>Alveolata</taxon>
        <taxon>Dinophyceae</taxon>
        <taxon>Suessiales</taxon>
        <taxon>Symbiodiniaceae</taxon>
        <taxon>Symbiodinium</taxon>
    </lineage>
</organism>
<sequence length="496" mass="54704">MAMGGPAATGSLLQEERAPTDPVPFPLRLVAKPLLAEIGLRATEHTSPAAQKKCKDQSPGRKAVRTLAVLGSITACSSESTTVVVNEPTYQRQTSQDPQSQSHTSPGCLVPHGPHRTAFMTSFGDYHLIWYDVRSERDAFQPDQFIFETVVESVPSLSRVRSANDLFELFSGGDREAPTKVVVALMALLGGNLIARGQYTAFFSFVGIFLTVGVFQQLKGLAQASAALLVCYFLKTTIWDGTVSFEWLVTVLIIMVLAVFLVMVIRILSRQDPRSYVLLKEQSSQHAQIRNQCCMDVKVLSFEAHDNVRFVPRGGLLPKGSVVPRGGLIHLGHQAPYSVKIFSPFETELGTWTDVQGHYVLRETIPPCIISESQSYSSIFRNSTEAEVVLCLCKRHHWTSSLWLPLSQAIARLRWPGRLVKPQEEVELAKVPCVVRVYTGFVNVFGAHGLVGGILEQACCMLETGEDVDFVGGVTWSRPLDRARNSMSSLLSLNRK</sequence>
<gene>
    <name evidence="3" type="ORF">AK812_SmicGene37563</name>
</gene>
<feature type="region of interest" description="Disordered" evidence="1">
    <location>
        <begin position="1"/>
        <end position="22"/>
    </location>
</feature>
<keyword evidence="2" id="KW-0472">Membrane</keyword>
<evidence type="ECO:0000313" key="4">
    <source>
        <dbReference type="Proteomes" id="UP000186817"/>
    </source>
</evidence>
<comment type="caution">
    <text evidence="3">The sequence shown here is derived from an EMBL/GenBank/DDBJ whole genome shotgun (WGS) entry which is preliminary data.</text>
</comment>
<dbReference type="EMBL" id="LSRX01001244">
    <property type="protein sequence ID" value="OLP81849.1"/>
    <property type="molecule type" value="Genomic_DNA"/>
</dbReference>
<feature type="compositionally biased region" description="Polar residues" evidence="1">
    <location>
        <begin position="90"/>
        <end position="105"/>
    </location>
</feature>
<protein>
    <submittedName>
        <fullName evidence="3">Uncharacterized protein</fullName>
    </submittedName>
</protein>
<keyword evidence="2" id="KW-0812">Transmembrane</keyword>
<evidence type="ECO:0000256" key="2">
    <source>
        <dbReference type="SAM" id="Phobius"/>
    </source>
</evidence>
<dbReference type="AlphaFoldDB" id="A0A1Q9CFZ9"/>
<keyword evidence="4" id="KW-1185">Reference proteome</keyword>
<feature type="region of interest" description="Disordered" evidence="1">
    <location>
        <begin position="90"/>
        <end position="111"/>
    </location>
</feature>
<dbReference type="Proteomes" id="UP000186817">
    <property type="component" value="Unassembled WGS sequence"/>
</dbReference>
<dbReference type="OrthoDB" id="426176at2759"/>
<proteinExistence type="predicted"/>
<evidence type="ECO:0000256" key="1">
    <source>
        <dbReference type="SAM" id="MobiDB-lite"/>
    </source>
</evidence>
<feature type="transmembrane region" description="Helical" evidence="2">
    <location>
        <begin position="247"/>
        <end position="268"/>
    </location>
</feature>
<reference evidence="3 4" key="1">
    <citation type="submission" date="2016-02" db="EMBL/GenBank/DDBJ databases">
        <title>Genome analysis of coral dinoflagellate symbionts highlights evolutionary adaptations to a symbiotic lifestyle.</title>
        <authorList>
            <person name="Aranda M."/>
            <person name="Li Y."/>
            <person name="Liew Y.J."/>
            <person name="Baumgarten S."/>
            <person name="Simakov O."/>
            <person name="Wilson M."/>
            <person name="Piel J."/>
            <person name="Ashoor H."/>
            <person name="Bougouffa S."/>
            <person name="Bajic V.B."/>
            <person name="Ryu T."/>
            <person name="Ravasi T."/>
            <person name="Bayer T."/>
            <person name="Micklem G."/>
            <person name="Kim H."/>
            <person name="Bhak J."/>
            <person name="Lajeunesse T.C."/>
            <person name="Voolstra C.R."/>
        </authorList>
    </citation>
    <scope>NUCLEOTIDE SEQUENCE [LARGE SCALE GENOMIC DNA]</scope>
    <source>
        <strain evidence="3 4">CCMP2467</strain>
    </source>
</reference>
<name>A0A1Q9CFZ9_SYMMI</name>